<dbReference type="PANTHER" id="PTHR43975:SF2">
    <property type="entry name" value="EG:BACR7A4.14 PROTEIN-RELATED"/>
    <property type="match status" value="1"/>
</dbReference>
<sequence>MSAPVVLVTGVSSTVGKAIVRRLAFSGYNIAAADRCSGDVIEVAADNKKVGGKVAGFAVDLADKVHRSELISRVVSEMGKLDSLIVVPPDNDVHGDIIDTEVNQFNKLFRDRLTLPFRLTQAALPSLQHSKYVNGIVEHYPSDIKLFTTF</sequence>
<name>A0A0K0CTE6_ANGCA</name>
<reference evidence="1" key="1">
    <citation type="submission" date="2012-09" db="EMBL/GenBank/DDBJ databases">
        <authorList>
            <person name="Martin A.A."/>
        </authorList>
    </citation>
    <scope>NUCLEOTIDE SEQUENCE</scope>
</reference>
<dbReference type="AlphaFoldDB" id="A0A0K0CTE6"/>
<accession>A0A0K0CTE6</accession>
<dbReference type="CDD" id="cd05233">
    <property type="entry name" value="SDR_c"/>
    <property type="match status" value="1"/>
</dbReference>
<dbReference type="Proteomes" id="UP000035642">
    <property type="component" value="Unassembled WGS sequence"/>
</dbReference>
<evidence type="ECO:0000313" key="2">
    <source>
        <dbReference type="WBParaSite" id="ACAC_0000034301-mRNA-1"/>
    </source>
</evidence>
<dbReference type="InterPro" id="IPR036291">
    <property type="entry name" value="NAD(P)-bd_dom_sf"/>
</dbReference>
<reference evidence="2" key="2">
    <citation type="submission" date="2017-02" db="UniProtKB">
        <authorList>
            <consortium name="WormBaseParasite"/>
        </authorList>
    </citation>
    <scope>IDENTIFICATION</scope>
</reference>
<dbReference type="Pfam" id="PF00106">
    <property type="entry name" value="adh_short"/>
    <property type="match status" value="1"/>
</dbReference>
<dbReference type="InterPro" id="IPR002347">
    <property type="entry name" value="SDR_fam"/>
</dbReference>
<protein>
    <submittedName>
        <fullName evidence="2">NmrA domain-containing protein</fullName>
    </submittedName>
</protein>
<evidence type="ECO:0000313" key="1">
    <source>
        <dbReference type="Proteomes" id="UP000035642"/>
    </source>
</evidence>
<proteinExistence type="predicted"/>
<dbReference type="SUPFAM" id="SSF51735">
    <property type="entry name" value="NAD(P)-binding Rossmann-fold domains"/>
    <property type="match status" value="1"/>
</dbReference>
<organism evidence="1 2">
    <name type="scientific">Angiostrongylus cantonensis</name>
    <name type="common">Rat lungworm</name>
    <dbReference type="NCBI Taxonomy" id="6313"/>
    <lineage>
        <taxon>Eukaryota</taxon>
        <taxon>Metazoa</taxon>
        <taxon>Ecdysozoa</taxon>
        <taxon>Nematoda</taxon>
        <taxon>Chromadorea</taxon>
        <taxon>Rhabditida</taxon>
        <taxon>Rhabditina</taxon>
        <taxon>Rhabditomorpha</taxon>
        <taxon>Strongyloidea</taxon>
        <taxon>Metastrongylidae</taxon>
        <taxon>Angiostrongylus</taxon>
    </lineage>
</organism>
<dbReference type="STRING" id="6313.A0A0K0CTE6"/>
<dbReference type="Gene3D" id="3.40.50.720">
    <property type="entry name" value="NAD(P)-binding Rossmann-like Domain"/>
    <property type="match status" value="1"/>
</dbReference>
<dbReference type="WBParaSite" id="ACAC_0000034301-mRNA-1">
    <property type="protein sequence ID" value="ACAC_0000034301-mRNA-1"/>
    <property type="gene ID" value="ACAC_0000034301"/>
</dbReference>
<dbReference type="PANTHER" id="PTHR43975">
    <property type="entry name" value="ZGC:101858"/>
    <property type="match status" value="1"/>
</dbReference>
<keyword evidence="1" id="KW-1185">Reference proteome</keyword>